<proteinExistence type="predicted"/>
<evidence type="ECO:0000256" key="1">
    <source>
        <dbReference type="SAM" id="Phobius"/>
    </source>
</evidence>
<evidence type="ECO:0000313" key="2">
    <source>
        <dbReference type="EMBL" id="OGY32279.1"/>
    </source>
</evidence>
<dbReference type="Proteomes" id="UP000177718">
    <property type="component" value="Unassembled WGS sequence"/>
</dbReference>
<dbReference type="STRING" id="1802605.A3A61_04295"/>
<protein>
    <submittedName>
        <fullName evidence="2">Uncharacterized protein</fullName>
    </submittedName>
</protein>
<name>A0A1G1WX32_9BACT</name>
<reference evidence="2 3" key="1">
    <citation type="journal article" date="2016" name="Nat. Commun.">
        <title>Thousands of microbial genomes shed light on interconnected biogeochemical processes in an aquifer system.</title>
        <authorList>
            <person name="Anantharaman K."/>
            <person name="Brown C.T."/>
            <person name="Hug L.A."/>
            <person name="Sharon I."/>
            <person name="Castelle C.J."/>
            <person name="Probst A.J."/>
            <person name="Thomas B.C."/>
            <person name="Singh A."/>
            <person name="Wilkins M.J."/>
            <person name="Karaoz U."/>
            <person name="Brodie E.L."/>
            <person name="Williams K.H."/>
            <person name="Hubbard S.S."/>
            <person name="Banfield J.F."/>
        </authorList>
    </citation>
    <scope>NUCLEOTIDE SEQUENCE [LARGE SCALE GENOMIC DNA]</scope>
</reference>
<dbReference type="EMBL" id="MHDB01000016">
    <property type="protein sequence ID" value="OGY32279.1"/>
    <property type="molecule type" value="Genomic_DNA"/>
</dbReference>
<evidence type="ECO:0000313" key="3">
    <source>
        <dbReference type="Proteomes" id="UP000177718"/>
    </source>
</evidence>
<gene>
    <name evidence="2" type="ORF">A3A61_04295</name>
</gene>
<keyword evidence="1" id="KW-0472">Membrane</keyword>
<accession>A0A1G1WX32</accession>
<dbReference type="AlphaFoldDB" id="A0A1G1WX32"/>
<feature type="transmembrane region" description="Helical" evidence="1">
    <location>
        <begin position="39"/>
        <end position="56"/>
    </location>
</feature>
<sequence>MVVLELKGNFYMGILFLFMLLLALSTGSAQAYIDPGTGSYFLQFLIAGLFGSLFFLKQALSQGKKLIRSPFKFIKKQSSKTDNEVK</sequence>
<keyword evidence="1" id="KW-0812">Transmembrane</keyword>
<keyword evidence="1" id="KW-1133">Transmembrane helix</keyword>
<organism evidence="2 3">
    <name type="scientific">Candidatus Woykebacteria bacterium RIFCSPLOWO2_01_FULL_43_14</name>
    <dbReference type="NCBI Taxonomy" id="1802605"/>
    <lineage>
        <taxon>Bacteria</taxon>
        <taxon>Candidatus Woykeibacteriota</taxon>
    </lineage>
</organism>
<comment type="caution">
    <text evidence="2">The sequence shown here is derived from an EMBL/GenBank/DDBJ whole genome shotgun (WGS) entry which is preliminary data.</text>
</comment>